<dbReference type="GeneID" id="63917112"/>
<organism evidence="1 2">
    <name type="scientific">Aureobasidium melanogenum (strain CBS 110374)</name>
    <name type="common">Aureobasidium pullulans var. melanogenum</name>
    <dbReference type="NCBI Taxonomy" id="1043003"/>
    <lineage>
        <taxon>Eukaryota</taxon>
        <taxon>Fungi</taxon>
        <taxon>Dikarya</taxon>
        <taxon>Ascomycota</taxon>
        <taxon>Pezizomycotina</taxon>
        <taxon>Dothideomycetes</taxon>
        <taxon>Dothideomycetidae</taxon>
        <taxon>Dothideales</taxon>
        <taxon>Saccotheciaceae</taxon>
        <taxon>Aureobasidium</taxon>
    </lineage>
</organism>
<protein>
    <submittedName>
        <fullName evidence="1">Uncharacterized protein</fullName>
    </submittedName>
</protein>
<dbReference type="HOGENOM" id="CLU_1499743_0_0_1"/>
<dbReference type="AlphaFoldDB" id="A0A074VKA7"/>
<dbReference type="EMBL" id="KL584861">
    <property type="protein sequence ID" value="KEQ58057.1"/>
    <property type="molecule type" value="Genomic_DNA"/>
</dbReference>
<dbReference type="Proteomes" id="UP000030672">
    <property type="component" value="Unassembled WGS sequence"/>
</dbReference>
<keyword evidence="2" id="KW-1185">Reference proteome</keyword>
<sequence length="180" mass="20510">DLADVMVPSEVKDPADIFRTHLADGSLTRPLAFSCLQDIIRSRSGSGIGEAAIKWLWEEYDSIEFPNDTPLVDAIALLLVRDGKEELMWDWMNQEPQKPATLSDRDRHVWRARLATNGSLDAALETYFRGTNVPYFLYTTSAANFCQAQLTRRTKLSYMPSHAKQLVRIFATDHCFRTQI</sequence>
<dbReference type="RefSeq" id="XP_040875080.1">
    <property type="nucleotide sequence ID" value="XM_041023739.1"/>
</dbReference>
<name>A0A074VKA7_AURM1</name>
<evidence type="ECO:0000313" key="1">
    <source>
        <dbReference type="EMBL" id="KEQ58057.1"/>
    </source>
</evidence>
<proteinExistence type="predicted"/>
<gene>
    <name evidence="1" type="ORF">M437DRAFT_60330</name>
</gene>
<reference evidence="1 2" key="1">
    <citation type="journal article" date="2014" name="BMC Genomics">
        <title>Genome sequencing of four Aureobasidium pullulans varieties: biotechnological potential, stress tolerance, and description of new species.</title>
        <authorList>
            <person name="Gostin Ar C."/>
            <person name="Ohm R.A."/>
            <person name="Kogej T."/>
            <person name="Sonjak S."/>
            <person name="Turk M."/>
            <person name="Zajc J."/>
            <person name="Zalar P."/>
            <person name="Grube M."/>
            <person name="Sun H."/>
            <person name="Han J."/>
            <person name="Sharma A."/>
            <person name="Chiniquy J."/>
            <person name="Ngan C.Y."/>
            <person name="Lipzen A."/>
            <person name="Barry K."/>
            <person name="Grigoriev I.V."/>
            <person name="Gunde-Cimerman N."/>
        </authorList>
    </citation>
    <scope>NUCLEOTIDE SEQUENCE [LARGE SCALE GENOMIC DNA]</scope>
    <source>
        <strain evidence="1 2">CBS 110374</strain>
    </source>
</reference>
<accession>A0A074VKA7</accession>
<evidence type="ECO:0000313" key="2">
    <source>
        <dbReference type="Proteomes" id="UP000030672"/>
    </source>
</evidence>
<feature type="non-terminal residue" evidence="1">
    <location>
        <position position="1"/>
    </location>
</feature>